<dbReference type="PROSITE" id="PS00061">
    <property type="entry name" value="ADH_SHORT"/>
    <property type="match status" value="1"/>
</dbReference>
<dbReference type="PANTHER" id="PTHR42760:SF129">
    <property type="entry name" value="OXIDOREDUCTASE"/>
    <property type="match status" value="1"/>
</dbReference>
<comment type="similarity">
    <text evidence="1">Belongs to the short-chain dehydrogenases/reductases (SDR) family.</text>
</comment>
<keyword evidence="3" id="KW-1185">Reference proteome</keyword>
<dbReference type="InterPro" id="IPR002347">
    <property type="entry name" value="SDR_fam"/>
</dbReference>
<evidence type="ECO:0000256" key="1">
    <source>
        <dbReference type="ARBA" id="ARBA00006484"/>
    </source>
</evidence>
<dbReference type="InterPro" id="IPR020904">
    <property type="entry name" value="Sc_DH/Rdtase_CS"/>
</dbReference>
<proteinExistence type="inferred from homology"/>
<dbReference type="PANTHER" id="PTHR42760">
    <property type="entry name" value="SHORT-CHAIN DEHYDROGENASES/REDUCTASES FAMILY MEMBER"/>
    <property type="match status" value="1"/>
</dbReference>
<dbReference type="SUPFAM" id="SSF51735">
    <property type="entry name" value="NAD(P)-binding Rossmann-fold domains"/>
    <property type="match status" value="1"/>
</dbReference>
<dbReference type="GO" id="GO:0030497">
    <property type="term" value="P:fatty acid elongation"/>
    <property type="evidence" value="ECO:0007669"/>
    <property type="project" value="TreeGrafter"/>
</dbReference>
<gene>
    <name evidence="2" type="ORF">MPC4_310004</name>
</gene>
<dbReference type="EMBL" id="CABFMQ020000089">
    <property type="protein sequence ID" value="VTZ51129.1"/>
    <property type="molecule type" value="Genomic_DNA"/>
</dbReference>
<dbReference type="AlphaFoldDB" id="A0A8B6M7Y0"/>
<dbReference type="InterPro" id="IPR036291">
    <property type="entry name" value="NAD(P)-bd_dom_sf"/>
</dbReference>
<dbReference type="Pfam" id="PF13561">
    <property type="entry name" value="adh_short_C2"/>
    <property type="match status" value="1"/>
</dbReference>
<dbReference type="PRINTS" id="PR00081">
    <property type="entry name" value="GDHRDH"/>
</dbReference>
<dbReference type="PRINTS" id="PR00080">
    <property type="entry name" value="SDRFAMILY"/>
</dbReference>
<sequence length="263" mass="26448">MTLRTGQVAVDFTGRTAIVTGAAGIIGSAVALRLAAGGANLCLAGIGDLAALTAELSSFDVGILTAPTDVSDKAQVQDAVIAAVDAFGGVDILVTVAGITSLGSFESISVEDWERVQAINLKGVFLCNQAVIAPMKAKGYVRIVNVGSALAKNGGNPRPWLDPGEQAQAANAAYAAAKAGVHALTLCLAKELAAHGVTVNAVAPGPIASPMTTNFPAALVRQLPVGRMGSAKEVAAAIAFLAAEESAFITGEIVDVNGGLWMD</sequence>
<dbReference type="FunFam" id="3.40.50.720:FF:000084">
    <property type="entry name" value="Short-chain dehydrogenase reductase"/>
    <property type="match status" value="1"/>
</dbReference>
<reference evidence="2 3" key="1">
    <citation type="submission" date="2019-05" db="EMBL/GenBank/DDBJ databases">
        <authorList>
            <person name="Farhan Ul Haque M."/>
        </authorList>
    </citation>
    <scope>NUCLEOTIDE SEQUENCE [LARGE SCALE GENOMIC DNA]</scope>
    <source>
        <strain evidence="2">2</strain>
    </source>
</reference>
<organism evidence="2 3">
    <name type="scientific">Methylocella tundrae</name>
    <dbReference type="NCBI Taxonomy" id="227605"/>
    <lineage>
        <taxon>Bacteria</taxon>
        <taxon>Pseudomonadati</taxon>
        <taxon>Pseudomonadota</taxon>
        <taxon>Alphaproteobacteria</taxon>
        <taxon>Hyphomicrobiales</taxon>
        <taxon>Beijerinckiaceae</taxon>
        <taxon>Methylocella</taxon>
    </lineage>
</organism>
<dbReference type="RefSeq" id="WP_174513030.1">
    <property type="nucleotide sequence ID" value="NZ_CABFMQ020000089.1"/>
</dbReference>
<dbReference type="GO" id="GO:0016616">
    <property type="term" value="F:oxidoreductase activity, acting on the CH-OH group of donors, NAD or NADP as acceptor"/>
    <property type="evidence" value="ECO:0007669"/>
    <property type="project" value="TreeGrafter"/>
</dbReference>
<accession>A0A8B6M7Y0</accession>
<dbReference type="Proteomes" id="UP000485880">
    <property type="component" value="Unassembled WGS sequence"/>
</dbReference>
<comment type="caution">
    <text evidence="2">The sequence shown here is derived from an EMBL/GenBank/DDBJ whole genome shotgun (WGS) entry which is preliminary data.</text>
</comment>
<evidence type="ECO:0000313" key="3">
    <source>
        <dbReference type="Proteomes" id="UP000485880"/>
    </source>
</evidence>
<evidence type="ECO:0000313" key="2">
    <source>
        <dbReference type="EMBL" id="VTZ51129.1"/>
    </source>
</evidence>
<dbReference type="Gene3D" id="3.40.50.720">
    <property type="entry name" value="NAD(P)-binding Rossmann-like Domain"/>
    <property type="match status" value="1"/>
</dbReference>
<protein>
    <submittedName>
        <fullName evidence="2">N-acylmannosamine 1-dehydrogenase</fullName>
    </submittedName>
</protein>
<name>A0A8B6M7Y0_METTU</name>